<sequence>MLLSSNFLFMAYGKNIFRSLKTAYIFRMVILVFAVLLFVLLEATLKSYKSDYEISTKRFQQDVLKHQYSEIKNIYMNMRGWRHDYHNHLQVLKADMTLKDYDKVNNYLDELEKDLDSVDTYVKSGNMMIDAILNSKLSIAEKEEIKITCKAEVPEGIKVNDIDLCVILGNLLDNAIESCEKIDKEDRFLRIYIIVNKKQLYISVQNSAKEILDFNEKNYITNKRGNYGLGMKRVQSLVDKYDGFLNLQNEPGIFASEVTIPLI</sequence>
<dbReference type="AlphaFoldDB" id="A0A7X2MYP4"/>
<accession>A0A7X2MYP4</accession>
<evidence type="ECO:0000256" key="2">
    <source>
        <dbReference type="ARBA" id="ARBA00022679"/>
    </source>
</evidence>
<evidence type="ECO:0000313" key="6">
    <source>
        <dbReference type="EMBL" id="MSR91536.1"/>
    </source>
</evidence>
<dbReference type="Gene3D" id="3.30.565.10">
    <property type="entry name" value="Histidine kinase-like ATPase, C-terminal domain"/>
    <property type="match status" value="1"/>
</dbReference>
<dbReference type="InterPro" id="IPR039506">
    <property type="entry name" value="SPOB_a"/>
</dbReference>
<proteinExistence type="predicted"/>
<dbReference type="GO" id="GO:0000155">
    <property type="term" value="F:phosphorelay sensor kinase activity"/>
    <property type="evidence" value="ECO:0007669"/>
    <property type="project" value="InterPro"/>
</dbReference>
<dbReference type="Pfam" id="PF14689">
    <property type="entry name" value="SPOB_a"/>
    <property type="match status" value="1"/>
</dbReference>
<dbReference type="EMBL" id="VULX01000011">
    <property type="protein sequence ID" value="MSR91536.1"/>
    <property type="molecule type" value="Genomic_DNA"/>
</dbReference>
<dbReference type="InterPro" id="IPR036890">
    <property type="entry name" value="HATPase_C_sf"/>
</dbReference>
<dbReference type="PANTHER" id="PTHR40448:SF1">
    <property type="entry name" value="TWO-COMPONENT SENSOR HISTIDINE KINASE"/>
    <property type="match status" value="1"/>
</dbReference>
<evidence type="ECO:0000256" key="3">
    <source>
        <dbReference type="ARBA" id="ARBA00022777"/>
    </source>
</evidence>
<gene>
    <name evidence="6" type="ORF">FYJ33_08965</name>
</gene>
<dbReference type="Proteomes" id="UP000460287">
    <property type="component" value="Unassembled WGS sequence"/>
</dbReference>
<feature type="domain" description="SpoOB alpha-helical" evidence="5">
    <location>
        <begin position="66"/>
        <end position="116"/>
    </location>
</feature>
<name>A0A7X2MYP4_9CLOT</name>
<dbReference type="CDD" id="cd16935">
    <property type="entry name" value="HATPase_AgrC-ComD-like"/>
    <property type="match status" value="1"/>
</dbReference>
<dbReference type="RefSeq" id="WP_154531424.1">
    <property type="nucleotide sequence ID" value="NZ_VULX01000011.1"/>
</dbReference>
<dbReference type="Gene3D" id="1.10.287.130">
    <property type="match status" value="1"/>
</dbReference>
<protein>
    <submittedName>
        <fullName evidence="6">GHKL domain-containing protein</fullName>
    </submittedName>
</protein>
<evidence type="ECO:0000256" key="1">
    <source>
        <dbReference type="ARBA" id="ARBA00022553"/>
    </source>
</evidence>
<evidence type="ECO:0000259" key="4">
    <source>
        <dbReference type="Pfam" id="PF14501"/>
    </source>
</evidence>
<dbReference type="PANTHER" id="PTHR40448">
    <property type="entry name" value="TWO-COMPONENT SENSOR HISTIDINE KINASE"/>
    <property type="match status" value="1"/>
</dbReference>
<keyword evidence="7" id="KW-1185">Reference proteome</keyword>
<comment type="caution">
    <text evidence="6">The sequence shown here is derived from an EMBL/GenBank/DDBJ whole genome shotgun (WGS) entry which is preliminary data.</text>
</comment>
<dbReference type="Pfam" id="PF14501">
    <property type="entry name" value="HATPase_c_5"/>
    <property type="match status" value="1"/>
</dbReference>
<feature type="domain" description="Sensor histidine kinase NatK-like C-terminal" evidence="4">
    <location>
        <begin position="161"/>
        <end position="261"/>
    </location>
</feature>
<dbReference type="SUPFAM" id="SSF55874">
    <property type="entry name" value="ATPase domain of HSP90 chaperone/DNA topoisomerase II/histidine kinase"/>
    <property type="match status" value="1"/>
</dbReference>
<reference evidence="6 7" key="1">
    <citation type="submission" date="2019-08" db="EMBL/GenBank/DDBJ databases">
        <title>In-depth cultivation of the pig gut microbiome towards novel bacterial diversity and tailored functional studies.</title>
        <authorList>
            <person name="Wylensek D."/>
            <person name="Hitch T.C.A."/>
            <person name="Clavel T."/>
        </authorList>
    </citation>
    <scope>NUCLEOTIDE SEQUENCE [LARGE SCALE GENOMIC DNA]</scope>
    <source>
        <strain evidence="6 7">WCA-383-APC-5B</strain>
    </source>
</reference>
<organism evidence="6 7">
    <name type="scientific">Inconstantimicrobium porci</name>
    <dbReference type="NCBI Taxonomy" id="2652291"/>
    <lineage>
        <taxon>Bacteria</taxon>
        <taxon>Bacillati</taxon>
        <taxon>Bacillota</taxon>
        <taxon>Clostridia</taxon>
        <taxon>Eubacteriales</taxon>
        <taxon>Clostridiaceae</taxon>
        <taxon>Inconstantimicrobium</taxon>
    </lineage>
</organism>
<evidence type="ECO:0000313" key="7">
    <source>
        <dbReference type="Proteomes" id="UP000460287"/>
    </source>
</evidence>
<dbReference type="SUPFAM" id="SSF55890">
    <property type="entry name" value="Sporulation response regulatory protein Spo0B"/>
    <property type="match status" value="1"/>
</dbReference>
<dbReference type="InterPro" id="IPR032834">
    <property type="entry name" value="NatK-like_C"/>
</dbReference>
<keyword evidence="1" id="KW-0597">Phosphoprotein</keyword>
<evidence type="ECO:0000259" key="5">
    <source>
        <dbReference type="Pfam" id="PF14689"/>
    </source>
</evidence>
<keyword evidence="2" id="KW-0808">Transferase</keyword>
<dbReference type="GO" id="GO:0042802">
    <property type="term" value="F:identical protein binding"/>
    <property type="evidence" value="ECO:0007669"/>
    <property type="project" value="TreeGrafter"/>
</dbReference>
<dbReference type="InterPro" id="IPR016120">
    <property type="entry name" value="Sig_transdc_His_kin_SpoOB"/>
</dbReference>
<keyword evidence="3" id="KW-0418">Kinase</keyword>